<evidence type="ECO:0000313" key="20">
    <source>
        <dbReference type="EMBL" id="AVP97805.1"/>
    </source>
</evidence>
<name>A0A2P1PSJ4_9GAMM</name>
<feature type="binding site" evidence="16">
    <location>
        <begin position="202"/>
        <end position="204"/>
    </location>
    <ligand>
        <name>substrate</name>
    </ligand>
</feature>
<dbReference type="Gene3D" id="2.40.10.120">
    <property type="match status" value="1"/>
</dbReference>
<evidence type="ECO:0000256" key="4">
    <source>
        <dbReference type="ARBA" id="ARBA00010541"/>
    </source>
</evidence>
<dbReference type="EMBL" id="CP027860">
    <property type="protein sequence ID" value="AVP97805.1"/>
    <property type="molecule type" value="Genomic_DNA"/>
</dbReference>
<gene>
    <name evidence="20" type="ORF">C7S18_11625</name>
</gene>
<feature type="domain" description="PDZ" evidence="19">
    <location>
        <begin position="381"/>
        <end position="456"/>
    </location>
</feature>
<dbReference type="GO" id="GO:0042597">
    <property type="term" value="C:periplasmic space"/>
    <property type="evidence" value="ECO:0007669"/>
    <property type="project" value="UniProtKB-SubCell"/>
</dbReference>
<feature type="active site" description="Charge relay system" evidence="15">
    <location>
        <position position="130"/>
    </location>
</feature>
<evidence type="ECO:0000256" key="14">
    <source>
        <dbReference type="ARBA" id="ARBA00032850"/>
    </source>
</evidence>
<dbReference type="InterPro" id="IPR001940">
    <property type="entry name" value="Peptidase_S1C"/>
</dbReference>
<dbReference type="KEGG" id="xba:C7S18_11625"/>
<evidence type="ECO:0000313" key="21">
    <source>
        <dbReference type="Proteomes" id="UP000241074"/>
    </source>
</evidence>
<dbReference type="InterPro" id="IPR036034">
    <property type="entry name" value="PDZ_sf"/>
</dbReference>
<evidence type="ECO:0000256" key="17">
    <source>
        <dbReference type="SAM" id="MobiDB-lite"/>
    </source>
</evidence>
<dbReference type="Gene3D" id="2.30.42.10">
    <property type="match status" value="2"/>
</dbReference>
<feature type="domain" description="PDZ" evidence="19">
    <location>
        <begin position="260"/>
        <end position="314"/>
    </location>
</feature>
<feature type="active site" description="Charge relay system" evidence="15">
    <location>
        <position position="100"/>
    </location>
</feature>
<evidence type="ECO:0000256" key="8">
    <source>
        <dbReference type="ARBA" id="ARBA00022729"/>
    </source>
</evidence>
<dbReference type="InterPro" id="IPR011782">
    <property type="entry name" value="Pept_S1C_Do"/>
</dbReference>
<dbReference type="CDD" id="cd10839">
    <property type="entry name" value="cpPDZ1_DegP-like"/>
    <property type="match status" value="1"/>
</dbReference>
<evidence type="ECO:0000256" key="7">
    <source>
        <dbReference type="ARBA" id="ARBA00022670"/>
    </source>
</evidence>
<feature type="chain" id="PRO_5039509648" description="Probable periplasmic serine endoprotease DegP-like" evidence="18">
    <location>
        <begin position="22"/>
        <end position="470"/>
    </location>
</feature>
<evidence type="ECO:0000256" key="3">
    <source>
        <dbReference type="ARBA" id="ARBA00004418"/>
    </source>
</evidence>
<feature type="binding site" evidence="16">
    <location>
        <position position="130"/>
    </location>
    <ligand>
        <name>substrate</name>
    </ligand>
</feature>
<dbReference type="Proteomes" id="UP000241074">
    <property type="component" value="Chromosome"/>
</dbReference>
<dbReference type="OrthoDB" id="9758917at2"/>
<keyword evidence="13" id="KW-0346">Stress response</keyword>
<dbReference type="InterPro" id="IPR041489">
    <property type="entry name" value="PDZ_6"/>
</dbReference>
<keyword evidence="21" id="KW-1185">Reference proteome</keyword>
<feature type="active site" description="Charge relay system" evidence="15">
    <location>
        <position position="204"/>
    </location>
</feature>
<dbReference type="AlphaFoldDB" id="A0A2P1PSJ4"/>
<comment type="catalytic activity">
    <reaction evidence="1">
        <text>Acts on substrates that are at least partially unfolded. The cleavage site P1 residue is normally between a pair of hydrophobic residues, such as Val-|-Val.</text>
        <dbReference type="EC" id="3.4.21.107"/>
    </reaction>
</comment>
<evidence type="ECO:0000256" key="5">
    <source>
        <dbReference type="ARBA" id="ARBA00013035"/>
    </source>
</evidence>
<dbReference type="Pfam" id="PF17820">
    <property type="entry name" value="PDZ_6"/>
    <property type="match status" value="1"/>
</dbReference>
<keyword evidence="11" id="KW-0378">Hydrolase</keyword>
<evidence type="ECO:0000256" key="11">
    <source>
        <dbReference type="ARBA" id="ARBA00022801"/>
    </source>
</evidence>
<keyword evidence="12" id="KW-0720">Serine protease</keyword>
<dbReference type="PRINTS" id="PR00834">
    <property type="entry name" value="PROTEASES2C"/>
</dbReference>
<dbReference type="PROSITE" id="PS50106">
    <property type="entry name" value="PDZ"/>
    <property type="match status" value="2"/>
</dbReference>
<evidence type="ECO:0000256" key="1">
    <source>
        <dbReference type="ARBA" id="ARBA00001772"/>
    </source>
</evidence>
<dbReference type="InterPro" id="IPR001478">
    <property type="entry name" value="PDZ"/>
</dbReference>
<evidence type="ECO:0000256" key="9">
    <source>
        <dbReference type="ARBA" id="ARBA00022737"/>
    </source>
</evidence>
<feature type="binding site" evidence="16">
    <location>
        <position position="100"/>
    </location>
    <ligand>
        <name>substrate</name>
    </ligand>
</feature>
<reference evidence="20 21" key="1">
    <citation type="submission" date="2018-03" db="EMBL/GenBank/DDBJ databases">
        <title>Ahniella affigens gen. nov., sp. nov., a gammaproteobacterium isolated from sandy soil near a stream.</title>
        <authorList>
            <person name="Ko Y."/>
            <person name="Kim J.-H."/>
        </authorList>
    </citation>
    <scope>NUCLEOTIDE SEQUENCE [LARGE SCALE GENOMIC DNA]</scope>
    <source>
        <strain evidence="20 21">D13</strain>
    </source>
</reference>
<dbReference type="SMART" id="SM00228">
    <property type="entry name" value="PDZ"/>
    <property type="match status" value="2"/>
</dbReference>
<dbReference type="Pfam" id="PF13365">
    <property type="entry name" value="Trypsin_2"/>
    <property type="match status" value="1"/>
</dbReference>
<evidence type="ECO:0000256" key="12">
    <source>
        <dbReference type="ARBA" id="ARBA00022825"/>
    </source>
</evidence>
<sequence length="470" mass="49096">MRLTGIFATLLFGLAGFASQAQTLPDFTGLVERTSPAVVNIESIASGSSASSGRLGQEEIPEPFRRFFDDPRLNQQPQDRVSGGSGFIISADGYLITNHHVVDEADEVRVTLKDRREFKAKVIGSDQQSDVALLKIDATGLPTVALGDSDRVKPGQWAVAIGSPFGLSYTVTAGVVSAVGRNLNQEQRYVPFIQNDLAINRGNSGGPLFNLDGQVIGINSQIFSQTGGSVGISFAIPINYANQIVAQLKSKGRVARGYIGVSLQRVTAEDAKALGLPRVAGALVAQVNTGTPGAKAGLKLGDVIQTYNGTAIEDSGDLPPLVGSTAPGTRASLGVFRDGKQINVPVVIAELPADAGPNGASAGDEPVEPGSSKQTRLGLVISSLNADERESLGLDANEGVLIKEVTGTAARRAGLQPNDVVLMVNRQKVGSIADFSKIVQAAKAGSPVMLLIRRGENNAFVTYTPDADAE</sequence>
<evidence type="ECO:0000256" key="16">
    <source>
        <dbReference type="PIRSR" id="PIRSR611782-2"/>
    </source>
</evidence>
<comment type="similarity">
    <text evidence="4">Belongs to the peptidase S1C family.</text>
</comment>
<accession>A0A2P1PSJ4</accession>
<dbReference type="EC" id="3.4.21.107" evidence="5"/>
<keyword evidence="8 18" id="KW-0732">Signal</keyword>
<evidence type="ECO:0000256" key="13">
    <source>
        <dbReference type="ARBA" id="ARBA00023016"/>
    </source>
</evidence>
<evidence type="ECO:0000256" key="18">
    <source>
        <dbReference type="SAM" id="SignalP"/>
    </source>
</evidence>
<evidence type="ECO:0000256" key="15">
    <source>
        <dbReference type="PIRSR" id="PIRSR611782-1"/>
    </source>
</evidence>
<proteinExistence type="inferred from homology"/>
<keyword evidence="10" id="KW-0574">Periplasm</keyword>
<evidence type="ECO:0000256" key="2">
    <source>
        <dbReference type="ARBA" id="ARBA00002610"/>
    </source>
</evidence>
<dbReference type="PANTHER" id="PTHR22939:SF130">
    <property type="entry name" value="PERIPLASMIC SERINE ENDOPROTEASE DEGP-LIKE-RELATED"/>
    <property type="match status" value="1"/>
</dbReference>
<dbReference type="Pfam" id="PF13180">
    <property type="entry name" value="PDZ_2"/>
    <property type="match status" value="1"/>
</dbReference>
<dbReference type="FunFam" id="2.40.10.120:FF:000007">
    <property type="entry name" value="Periplasmic serine endoprotease DegP-like"/>
    <property type="match status" value="1"/>
</dbReference>
<dbReference type="GO" id="GO:0006508">
    <property type="term" value="P:proteolysis"/>
    <property type="evidence" value="ECO:0007669"/>
    <property type="project" value="UniProtKB-KW"/>
</dbReference>
<dbReference type="PANTHER" id="PTHR22939">
    <property type="entry name" value="SERINE PROTEASE FAMILY S1C HTRA-RELATED"/>
    <property type="match status" value="1"/>
</dbReference>
<feature type="region of interest" description="Disordered" evidence="17">
    <location>
        <begin position="355"/>
        <end position="374"/>
    </location>
</feature>
<organism evidence="20 21">
    <name type="scientific">Ahniella affigens</name>
    <dbReference type="NCBI Taxonomy" id="2021234"/>
    <lineage>
        <taxon>Bacteria</taxon>
        <taxon>Pseudomonadati</taxon>
        <taxon>Pseudomonadota</taxon>
        <taxon>Gammaproteobacteria</taxon>
        <taxon>Lysobacterales</taxon>
        <taxon>Rhodanobacteraceae</taxon>
        <taxon>Ahniella</taxon>
    </lineage>
</organism>
<dbReference type="SUPFAM" id="SSF50494">
    <property type="entry name" value="Trypsin-like serine proteases"/>
    <property type="match status" value="1"/>
</dbReference>
<dbReference type="NCBIfam" id="TIGR02037">
    <property type="entry name" value="degP_htrA_DO"/>
    <property type="match status" value="1"/>
</dbReference>
<dbReference type="GO" id="GO:0004252">
    <property type="term" value="F:serine-type endopeptidase activity"/>
    <property type="evidence" value="ECO:0007669"/>
    <property type="project" value="InterPro"/>
</dbReference>
<evidence type="ECO:0000256" key="10">
    <source>
        <dbReference type="ARBA" id="ARBA00022764"/>
    </source>
</evidence>
<dbReference type="RefSeq" id="WP_106891726.1">
    <property type="nucleotide sequence ID" value="NZ_CP027860.1"/>
</dbReference>
<dbReference type="InterPro" id="IPR009003">
    <property type="entry name" value="Peptidase_S1_PA"/>
</dbReference>
<keyword evidence="7 20" id="KW-0645">Protease</keyword>
<evidence type="ECO:0000256" key="6">
    <source>
        <dbReference type="ARBA" id="ARBA00013958"/>
    </source>
</evidence>
<reference evidence="20 21" key="2">
    <citation type="submission" date="2018-03" db="EMBL/GenBank/DDBJ databases">
        <authorList>
            <person name="Keele B.F."/>
        </authorList>
    </citation>
    <scope>NUCLEOTIDE SEQUENCE [LARGE SCALE GENOMIC DNA]</scope>
    <source>
        <strain evidence="20 21">D13</strain>
    </source>
</reference>
<keyword evidence="9" id="KW-0677">Repeat</keyword>
<protein>
    <recommendedName>
        <fullName evidence="6">Probable periplasmic serine endoprotease DegP-like</fullName>
        <ecNumber evidence="5">3.4.21.107</ecNumber>
    </recommendedName>
    <alternativeName>
        <fullName evidence="14">Protease Do</fullName>
    </alternativeName>
</protein>
<comment type="function">
    <text evidence="2">Might be efficient in the degradation of transiently denatured and unfolded proteins which accumulate in the periplasm following stress conditions.</text>
</comment>
<dbReference type="SUPFAM" id="SSF50156">
    <property type="entry name" value="PDZ domain-like"/>
    <property type="match status" value="2"/>
</dbReference>
<evidence type="ECO:0000259" key="19">
    <source>
        <dbReference type="PROSITE" id="PS50106"/>
    </source>
</evidence>
<comment type="subcellular location">
    <subcellularLocation>
        <location evidence="3">Periplasm</location>
    </subcellularLocation>
</comment>
<feature type="signal peptide" evidence="18">
    <location>
        <begin position="1"/>
        <end position="21"/>
    </location>
</feature>